<gene>
    <name evidence="1" type="ORF">CEXT_446111</name>
</gene>
<evidence type="ECO:0000313" key="2">
    <source>
        <dbReference type="Proteomes" id="UP001054945"/>
    </source>
</evidence>
<name>A0AAV4X3Q0_CAEEX</name>
<comment type="caution">
    <text evidence="1">The sequence shown here is derived from an EMBL/GenBank/DDBJ whole genome shotgun (WGS) entry which is preliminary data.</text>
</comment>
<proteinExistence type="predicted"/>
<sequence length="33" mass="3622">MLEEETCGEESITGSFVVVKSDSLVAELTFIEE</sequence>
<keyword evidence="2" id="KW-1185">Reference proteome</keyword>
<evidence type="ECO:0000313" key="1">
    <source>
        <dbReference type="EMBL" id="GIY89162.1"/>
    </source>
</evidence>
<feature type="non-terminal residue" evidence="1">
    <location>
        <position position="33"/>
    </location>
</feature>
<protein>
    <submittedName>
        <fullName evidence="1">Uncharacterized protein</fullName>
    </submittedName>
</protein>
<dbReference type="AlphaFoldDB" id="A0AAV4X3Q0"/>
<dbReference type="Proteomes" id="UP001054945">
    <property type="component" value="Unassembled WGS sequence"/>
</dbReference>
<reference evidence="1 2" key="1">
    <citation type="submission" date="2021-06" db="EMBL/GenBank/DDBJ databases">
        <title>Caerostris extrusa draft genome.</title>
        <authorList>
            <person name="Kono N."/>
            <person name="Arakawa K."/>
        </authorList>
    </citation>
    <scope>NUCLEOTIDE SEQUENCE [LARGE SCALE GENOMIC DNA]</scope>
</reference>
<accession>A0AAV4X3Q0</accession>
<dbReference type="EMBL" id="BPLR01017173">
    <property type="protein sequence ID" value="GIY89162.1"/>
    <property type="molecule type" value="Genomic_DNA"/>
</dbReference>
<organism evidence="1 2">
    <name type="scientific">Caerostris extrusa</name>
    <name type="common">Bark spider</name>
    <name type="synonym">Caerostris bankana</name>
    <dbReference type="NCBI Taxonomy" id="172846"/>
    <lineage>
        <taxon>Eukaryota</taxon>
        <taxon>Metazoa</taxon>
        <taxon>Ecdysozoa</taxon>
        <taxon>Arthropoda</taxon>
        <taxon>Chelicerata</taxon>
        <taxon>Arachnida</taxon>
        <taxon>Araneae</taxon>
        <taxon>Araneomorphae</taxon>
        <taxon>Entelegynae</taxon>
        <taxon>Araneoidea</taxon>
        <taxon>Araneidae</taxon>
        <taxon>Caerostris</taxon>
    </lineage>
</organism>